<feature type="chain" id="PRO_5046316118" description="Nicotinate-nucleotide adenylyltransferase" evidence="1">
    <location>
        <begin position="20"/>
        <end position="186"/>
    </location>
</feature>
<reference evidence="2 3" key="1">
    <citation type="submission" date="2024-01" db="EMBL/GenBank/DDBJ databases">
        <title>The strains designed SYSU M86414 and SYSU M84420 isolated from the marine sediment in San Sha City (Hainan Province, China).</title>
        <authorList>
            <person name="Guo D."/>
        </authorList>
    </citation>
    <scope>NUCLEOTIDE SEQUENCE [LARGE SCALE GENOMIC DNA]</scope>
    <source>
        <strain evidence="2 3">SYSU M84420</strain>
    </source>
</reference>
<proteinExistence type="predicted"/>
<evidence type="ECO:0000313" key="2">
    <source>
        <dbReference type="EMBL" id="MEC4265323.1"/>
    </source>
</evidence>
<keyword evidence="1" id="KW-0732">Signal</keyword>
<protein>
    <recommendedName>
        <fullName evidence="4">Nicotinate-nucleotide adenylyltransferase</fullName>
    </recommendedName>
</protein>
<organism evidence="2 3">
    <name type="scientific">Flagellimonas halotolerans</name>
    <dbReference type="NCBI Taxonomy" id="3112164"/>
    <lineage>
        <taxon>Bacteria</taxon>
        <taxon>Pseudomonadati</taxon>
        <taxon>Bacteroidota</taxon>
        <taxon>Flavobacteriia</taxon>
        <taxon>Flavobacteriales</taxon>
        <taxon>Flavobacteriaceae</taxon>
        <taxon>Flagellimonas</taxon>
    </lineage>
</organism>
<dbReference type="EMBL" id="JAYMGW010000005">
    <property type="protein sequence ID" value="MEC4265323.1"/>
    <property type="molecule type" value="Genomic_DNA"/>
</dbReference>
<gene>
    <name evidence="2" type="ORF">VOP03_08195</name>
</gene>
<sequence>MKNLIFVLFIVGLANLTIAQENLAMNTTNKVNVHTSRSSKIQNEQYLNSRNGVAPTLALGIKRLQNVAADYDITENRIYSINKHITYTVVFESGANYIKAIYAHDGTILESEEYYEGVRVPYSLGSEIAKTYPGWSFNNSDCIIEYTKNKATRFTYSFVLKKGNKSKMIKRTLYNPVKMDTRSTGM</sequence>
<dbReference type="Proteomes" id="UP001355298">
    <property type="component" value="Unassembled WGS sequence"/>
</dbReference>
<name>A0ABU6IQQ6_9FLAO</name>
<feature type="signal peptide" evidence="1">
    <location>
        <begin position="1"/>
        <end position="19"/>
    </location>
</feature>
<comment type="caution">
    <text evidence="2">The sequence shown here is derived from an EMBL/GenBank/DDBJ whole genome shotgun (WGS) entry which is preliminary data.</text>
</comment>
<dbReference type="RefSeq" id="WP_326278325.1">
    <property type="nucleotide sequence ID" value="NZ_JAYKYV010000005.1"/>
</dbReference>
<accession>A0ABU6IQQ6</accession>
<evidence type="ECO:0000256" key="1">
    <source>
        <dbReference type="SAM" id="SignalP"/>
    </source>
</evidence>
<keyword evidence="3" id="KW-1185">Reference proteome</keyword>
<evidence type="ECO:0000313" key="3">
    <source>
        <dbReference type="Proteomes" id="UP001355298"/>
    </source>
</evidence>
<evidence type="ECO:0008006" key="4">
    <source>
        <dbReference type="Google" id="ProtNLM"/>
    </source>
</evidence>